<accession>A0ABQ0DSD8</accession>
<keyword evidence="3" id="KW-1185">Reference proteome</keyword>
<dbReference type="PANTHER" id="PTHR39956:SF1">
    <property type="entry name" value="GH09530P-RELATED"/>
    <property type="match status" value="1"/>
</dbReference>
<reference evidence="2 3" key="1">
    <citation type="journal article" date="2019" name="PLoS Negl. Trop. Dis.">
        <title>Whole genome sequencing of Entamoeba nuttalli reveals mammalian host-related molecular signatures and a novel octapeptide-repeat surface protein.</title>
        <authorList>
            <person name="Tanaka M."/>
            <person name="Makiuchi T."/>
            <person name="Komiyama T."/>
            <person name="Shiina T."/>
            <person name="Osaki K."/>
            <person name="Tachibana H."/>
        </authorList>
    </citation>
    <scope>NUCLEOTIDE SEQUENCE [LARGE SCALE GENOMIC DNA]</scope>
    <source>
        <strain evidence="2 3">P19-061405</strain>
    </source>
</reference>
<dbReference type="PANTHER" id="PTHR39956">
    <property type="entry name" value="GH09530P-RELATED"/>
    <property type="match status" value="1"/>
</dbReference>
<dbReference type="EMBL" id="BAAFRS010000260">
    <property type="protein sequence ID" value="GAB1225751.1"/>
    <property type="molecule type" value="Genomic_DNA"/>
</dbReference>
<dbReference type="Proteomes" id="UP001628156">
    <property type="component" value="Unassembled WGS sequence"/>
</dbReference>
<protein>
    <submittedName>
        <fullName evidence="2">Uncharacterized protein</fullName>
    </submittedName>
</protein>
<feature type="compositionally biased region" description="Low complexity" evidence="1">
    <location>
        <begin position="7"/>
        <end position="23"/>
    </location>
</feature>
<organism evidence="2 3">
    <name type="scientific">Entamoeba nuttalli</name>
    <dbReference type="NCBI Taxonomy" id="412467"/>
    <lineage>
        <taxon>Eukaryota</taxon>
        <taxon>Amoebozoa</taxon>
        <taxon>Evosea</taxon>
        <taxon>Archamoebae</taxon>
        <taxon>Mastigamoebida</taxon>
        <taxon>Entamoebidae</taxon>
        <taxon>Entamoeba</taxon>
    </lineage>
</organism>
<name>A0ABQ0DSD8_9EUKA</name>
<proteinExistence type="predicted"/>
<feature type="compositionally biased region" description="Polar residues" evidence="1">
    <location>
        <begin position="24"/>
        <end position="35"/>
    </location>
</feature>
<sequence length="506" mass="53186">MLGGFGAFSSNNPSSNNGSQQFNTMGSTGNSIPNMGTNSFGGNGLGTNTFGGSTFGTNSLGGNGLGTNSLGGNTFGTNSLGGNGLGTNTLGGNGLGTNTFGGNGLGTNTFGGNGLGTNTMGGNTFGTNSLGGNGLGTNTFGGNGLGTNTLGGNTFGTNTLGGNTFGTNTLGGNGLGTNTFGGNGLGTNTMGGNNTLGTNTLGGNTIGINGQGTNTGTGIGTSTPQDFTKSRFPTESIKNRESIQIIPESNKIKREKKKQEVTTPTIINETNENKSKLDDVFDLSRKNTTNEQPLFLRRFNQTFNSPYRRNGMVPLIRPSYINNSTQRQSIYSCSPIGTLNPSYNCNINNSIVTSIPGNTSRNSILPNTTINNQTSILFNNNNQQSVLYGLNQGNNSILSNSPIVQNIKEYAIILSNLTIQDTPLIINVLSQFGVIVNVIEWKNGVKVIFADETVVNYLIDMKKIMIAGKMCYISDPNESFLLKLFDGQTWKSLFSNLFNFLHSIWN</sequence>
<evidence type="ECO:0000313" key="2">
    <source>
        <dbReference type="EMBL" id="GAB1225751.1"/>
    </source>
</evidence>
<gene>
    <name evidence="2" type="ORF">ENUP19_0260G0024</name>
</gene>
<evidence type="ECO:0000313" key="3">
    <source>
        <dbReference type="Proteomes" id="UP001628156"/>
    </source>
</evidence>
<feature type="region of interest" description="Disordered" evidence="1">
    <location>
        <begin position="1"/>
        <end position="40"/>
    </location>
</feature>
<comment type="caution">
    <text evidence="2">The sequence shown here is derived from an EMBL/GenBank/DDBJ whole genome shotgun (WGS) entry which is preliminary data.</text>
</comment>
<evidence type="ECO:0000256" key="1">
    <source>
        <dbReference type="SAM" id="MobiDB-lite"/>
    </source>
</evidence>